<dbReference type="PANTHER" id="PTHR11559">
    <property type="entry name" value="CARBOXYLESTERASE"/>
    <property type="match status" value="1"/>
</dbReference>
<protein>
    <recommendedName>
        <fullName evidence="4">Carboxylesterase type B domain-containing protein</fullName>
    </recommendedName>
</protein>
<evidence type="ECO:0000313" key="5">
    <source>
        <dbReference type="EMBL" id="UYV81928.1"/>
    </source>
</evidence>
<dbReference type="EMBL" id="CP092883">
    <property type="protein sequence ID" value="UYV81928.1"/>
    <property type="molecule type" value="Genomic_DNA"/>
</dbReference>
<dbReference type="Gene3D" id="3.40.50.1820">
    <property type="entry name" value="alpha/beta hydrolase"/>
    <property type="match status" value="1"/>
</dbReference>
<proteinExistence type="predicted"/>
<accession>A0ABY6LPZ4</accession>
<gene>
    <name evidence="5" type="ORF">LAZ67_21000167</name>
</gene>
<feature type="domain" description="Carboxylesterase type B" evidence="4">
    <location>
        <begin position="381"/>
        <end position="520"/>
    </location>
</feature>
<dbReference type="PROSITE" id="PS00941">
    <property type="entry name" value="CARBOXYLESTERASE_B_2"/>
    <property type="match status" value="1"/>
</dbReference>
<sequence length="565" mass="62434">MVAIAIDDGQAEDGKKDPGDKEYKLLEGGSEPKPRWATWKRVLFGVVLVLFIVVAISLAGYFGNGRGDWFREITEPETLIDCGAIRGAKEGDVFTFRGIPYALPPVGERRWKPPTPVSQLEDCWTGTLMALSDKKSCMQKPIHGHPNVTFDEDCLYVNVYTPTLSPLRKKPVVVYIPGDSLLGLGAPDFAWRPSPQLAHERDAVIVTLGYRTNIFGFLALDVLSRSVHPPTSGNYGLYDILAALKWVQKNIPHFGGNPERVTVLAHGSGATAALMLASSHKSHGLISQLWLSGPSVFVSERKAEDVFKDNLVVLQLLNCTSLECLQQKEAADLLTAIPHHWEETPSLQLPDSEEVPPAALAFVDGNMAAETGVSEASATGDRWNWTEFMSYVTERLDTLDANLTESALSLYMSNTSTPLHQFHTMVSDLRSICPVQKLLSLHNHSLADIYSYVSDFVPSQPILLAEDLAPVKMPVHGLDILAIFGLLDSYIPTLADSDRQYQRSMQEIFFNFAHHGRPHTDAYALVPHPQVNLFGSSSPVSKPAPYDHCPLWFNSGLYPRYAKMN</sequence>
<keyword evidence="3" id="KW-1133">Transmembrane helix</keyword>
<dbReference type="Pfam" id="PF00135">
    <property type="entry name" value="COesterase"/>
    <property type="match status" value="2"/>
</dbReference>
<dbReference type="InterPro" id="IPR019819">
    <property type="entry name" value="Carboxylesterase_B_CS"/>
</dbReference>
<keyword evidence="3" id="KW-0812">Transmembrane</keyword>
<dbReference type="InterPro" id="IPR050309">
    <property type="entry name" value="Type-B_Carboxylest/Lipase"/>
</dbReference>
<evidence type="ECO:0000256" key="1">
    <source>
        <dbReference type="ARBA" id="ARBA00023180"/>
    </source>
</evidence>
<keyword evidence="3" id="KW-0472">Membrane</keyword>
<feature type="transmembrane region" description="Helical" evidence="3">
    <location>
        <begin position="42"/>
        <end position="62"/>
    </location>
</feature>
<evidence type="ECO:0000256" key="3">
    <source>
        <dbReference type="SAM" id="Phobius"/>
    </source>
</evidence>
<keyword evidence="6" id="KW-1185">Reference proteome</keyword>
<feature type="compositionally biased region" description="Basic and acidic residues" evidence="2">
    <location>
        <begin position="12"/>
        <end position="22"/>
    </location>
</feature>
<dbReference type="InterPro" id="IPR029058">
    <property type="entry name" value="AB_hydrolase_fold"/>
</dbReference>
<keyword evidence="1" id="KW-0325">Glycoprotein</keyword>
<dbReference type="InterPro" id="IPR002018">
    <property type="entry name" value="CarbesteraseB"/>
</dbReference>
<dbReference type="SUPFAM" id="SSF53474">
    <property type="entry name" value="alpha/beta-Hydrolases"/>
    <property type="match status" value="1"/>
</dbReference>
<feature type="region of interest" description="Disordered" evidence="2">
    <location>
        <begin position="1"/>
        <end position="22"/>
    </location>
</feature>
<feature type="domain" description="Carboxylesterase type B" evidence="4">
    <location>
        <begin position="78"/>
        <end position="345"/>
    </location>
</feature>
<organism evidence="5 6">
    <name type="scientific">Cordylochernes scorpioides</name>
    <dbReference type="NCBI Taxonomy" id="51811"/>
    <lineage>
        <taxon>Eukaryota</taxon>
        <taxon>Metazoa</taxon>
        <taxon>Ecdysozoa</taxon>
        <taxon>Arthropoda</taxon>
        <taxon>Chelicerata</taxon>
        <taxon>Arachnida</taxon>
        <taxon>Pseudoscorpiones</taxon>
        <taxon>Cheliferoidea</taxon>
        <taxon>Chernetidae</taxon>
        <taxon>Cordylochernes</taxon>
    </lineage>
</organism>
<reference evidence="5 6" key="1">
    <citation type="submission" date="2022-01" db="EMBL/GenBank/DDBJ databases">
        <title>A chromosomal length assembly of Cordylochernes scorpioides.</title>
        <authorList>
            <person name="Zeh D."/>
            <person name="Zeh J."/>
        </authorList>
    </citation>
    <scope>NUCLEOTIDE SEQUENCE [LARGE SCALE GENOMIC DNA]</scope>
    <source>
        <strain evidence="5">IN4F17</strain>
        <tissue evidence="5">Whole Body</tissue>
    </source>
</reference>
<dbReference type="Proteomes" id="UP001235939">
    <property type="component" value="Chromosome 21"/>
</dbReference>
<name>A0ABY6LPZ4_9ARAC</name>
<evidence type="ECO:0000259" key="4">
    <source>
        <dbReference type="Pfam" id="PF00135"/>
    </source>
</evidence>
<evidence type="ECO:0000313" key="6">
    <source>
        <dbReference type="Proteomes" id="UP001235939"/>
    </source>
</evidence>
<evidence type="ECO:0000256" key="2">
    <source>
        <dbReference type="SAM" id="MobiDB-lite"/>
    </source>
</evidence>